<dbReference type="PROSITE" id="PS51208">
    <property type="entry name" value="AUTOTRANSPORTER"/>
    <property type="match status" value="1"/>
</dbReference>
<feature type="compositionally biased region" description="Gly residues" evidence="2">
    <location>
        <begin position="17"/>
        <end position="38"/>
    </location>
</feature>
<dbReference type="SUPFAM" id="SSF51126">
    <property type="entry name" value="Pectin lyase-like"/>
    <property type="match status" value="8"/>
</dbReference>
<dbReference type="Gene3D" id="2.160.20.20">
    <property type="match status" value="7"/>
</dbReference>
<reference evidence="5" key="1">
    <citation type="submission" date="2016-10" db="EMBL/GenBank/DDBJ databases">
        <authorList>
            <person name="Varghese N."/>
            <person name="Submissions S."/>
        </authorList>
    </citation>
    <scope>NUCLEOTIDE SEQUENCE [LARGE SCALE GENOMIC DNA]</scope>
    <source>
        <strain evidence="5">Gh-105</strain>
    </source>
</reference>
<evidence type="ECO:0000313" key="5">
    <source>
        <dbReference type="Proteomes" id="UP000199229"/>
    </source>
</evidence>
<dbReference type="NCBIfam" id="TIGR02601">
    <property type="entry name" value="autotrns_rpt"/>
    <property type="match status" value="17"/>
</dbReference>
<dbReference type="STRING" id="582675.SAMN05192565_11454"/>
<dbReference type="InterPro" id="IPR005546">
    <property type="entry name" value="Autotransporte_beta"/>
</dbReference>
<evidence type="ECO:0000256" key="2">
    <source>
        <dbReference type="SAM" id="MobiDB-lite"/>
    </source>
</evidence>
<protein>
    <submittedName>
        <fullName evidence="4">Autotransporter-associated beta strand repeat-containing protein</fullName>
    </submittedName>
</protein>
<sequence length="3243" mass="313125">MEPSGNNLDILTNSLTGGRGGDGGLVPTPGDGGNGGGGGGSGGGGLYIKGIVDTVGTIAGSAVVTGGAGGARGSSGALAGRGGSGIFAVNSGGVTTLTIESGATILGGAGGMSNGTGGIGIGGSNLTLVLGATANVSGGLSGDGAVRANAIQFTSGTNVLELQGNGTGYATLTGNVIGATGSGTSNTLKFSGRGGQFDASRIDLVGSNRTAPFKNFTAFEVRTDNATDTLVIDKYPVVTPNGKLGQYKDWVVSRGILQLGLSSSSASTSGGIQGSVVVKDGATLSTGGTGSAMASVAQNVTIEGGGHLKLSTVNGSVPISSGEGLSLASTSTVDVTLNAPSSTALAQVGLNRIAGSGNLTLGGTLNITNAGSMGEGDYILFNYFGTKSGALTIGTAPTDFEYGFSTTTTTTRGVTTSNLVLNVLGAGLYWNGATVTGSTGPVTGGDGTWTAGGATNWTNAGGTTNRAWTDGKAALFAGRPGTVTVDNSGVSAKSLEFVTSYYLIAGGSLTLADGANTPKINVDGASTFATVSAPVAGSHGLEKIGAGTLVLSGANTYTGDTAITAGTLALAPAADATYAGVISGAGAFEKAGAGTLILTGANTVTGGTTVTAGTLQVGDGGTIGSITGDIVNKATLTFKRSDAVTFAGAISGSGSLEQGGGGTLTLTGANTYTGATTVRSGTLTVESATGLGATAIGTTVAAGATLTFRNPNLATNTSGAVTPLTVAAEPLTLAGTGVAGTGALRFSSSALSGGIGFDGAITLAADTRIVSDPWPFGPSSVRLGGAITGVGTTLTVSADNPDTTLAGTLDLGAGGLIKEGTGSLTLTQANSYTGGTIVKAGSLTIDNGKALGTGPVTVQAGSTLWLGHDVTVDAVPLTLSGSVPEGGALTSYSGTNGYAGAITLAADTTIAKYKGSLTLSGGITGAGNTLTLYNGYGALTLSGAIATGSGGLIQTGRGTTILTGTNTYTGGTTISEGRLQIGDGGTTGSIQGPVVTNGTLVFERSDAVTFAGAISGSGGLEQQGTGTLTLTGANTYAGGTLVSAGTLVIGDGGTAGSITGDVFTQGALVFDRSDNVDFLGSIYGIGTLEKRGAGTLTLSSFSELGGGVTVSGGALQMYGGQLGGAITVKAGGAFAGDPAGGAGMVNDPLTVEAGGTLRMLAAGDTNLIVNQTVVMKPGAILQATLGAPSNTAAVTIDGGLTLDGTLNLTAGSGYRSGTYRLFDYAGTLAGGGLALGTTPTHALFGVDTARAGRVDLVVAAGQWWNGPRQSGGGTVAGGSGTWNVDRADTVWTDAAGADATAWTQTGLAIFAGRAGTVTVAGATAPTIAAMEFLTSGYTVTGGGLTLAGFRGNPVSRILVQDDAASGGGTATLASVLGGGQRLEKIGTGTLTLTGANTYTGGTTVTAGTLVVGDGGTAGSILGAVANAGTLVFDRADDITPGGAITGTGALIKRGAGTLTLGGVNGAGAGASVAAGTLALAGGARFEGDVAVQAGATLAGPTDGGATIAGAVTVADGATLRAAPVAGAGLYGLSVNRLDLAANATLAVSLGASTGNAAIQAGTLSLGGRLDVTAVDGLALGLYRLIDYTTLAADTGLRLGTTPTAYGYRIEHLPGQLALTVLDGSLLYWNGATTTPDGTVHGGSGTWDGGATTNWTTAQANQARAWDGRYAVFAGAPGTVTVAAAEKPVAVTGVQFMVDGYTVTGAGLTLASPGGRTQIRVGDGTAAGAGSVARVFAPLGGTTGLEKTDLGTLILGGANTYTGGTLVSSGTLQVGDGATSGSIQGDVINNATLVFDRADATGLAGAISGSGRVIKRGGGTLSLTGVNPYTGGTTIAAGAIRVLAAEALGGGALALQGQGTLRAGAGFADGRAVSLTAVDGVGGGVVAVEAGQVLTLSGVLSGAGALTVSGPGTLRLTGANTYAGATTIASGRLEIAGGASLSDSAALTVAAGAGLSLTDAGETVGSLFGGGGIALNGHCLTASGGAFSGSLSGGGCLAKTGAGTLTLSGQSEGYTGTTTVSQGLLQVTTDARALGTGALALSGAGTLRASATYTDGRAISLTSAGGAGGGTVLVDDGRTLTLTGTLTGLGNLAKTGTGTLVLGGGGTHGGATQVAEGTLIATGGRAIGDTSAVSVSDGARFVLRGDEAIGSLAGAGQVVLDGARLGVGGDNTGTGFSGLLSGSGGLTKSGSGTLILSGANTYTGDTRVAGGTLAVTGGLAGDVSVQDGATLSGGGRVARTVHVLDGGTLAGQPGAGLGLGALDMAGKATLAVTLGAPSTTEVFRVAGDVRLGGTLAVTPTTGFGLGVYRILSYGGRLTDTGMGVGALPDGLLGGVQTSVAHQVNLFVEDANSPMAFWNGAGTRLSQGVVGGTGTWSADARTNWTNANGTIDRRWPAGFAVFQGTAGTVTVDTAGPVRTAGMQFVESGYTVAGGPLTLTGATATIRVGDGTVAGAKTQATIAATLAGSARLDKSDFGTLILAGANTYTGGTAITAGTLRLGAGGTAGSIQGDVANAGTLVFDRSDTARFTGAISGTGRVVQAGSGTTVLTGLNTYTGGTAITAGTLQVGGDAALGAASGAVALDGGTLAASASFASGRTVTLGGGGGTVAVTAATDTLTLGGDLTGSGGLTKTGAGTLLLLGTGRYAGRTTIDDGTLQIGNGGTAGSISGEVLNNARLVFNRSDTYGFQGNIKGSGKVEFVGGGRVLFTATDAYTGPVGVKDTMVRLDPGSATTSPFVIEAGGVLGGTATIGGLTINSGGTASPGYSPGTLTVTGPVAFNAGALYAVDVTPDGRHDLITATGPVTLSSQAAVRVQATPGRYAPTARYTILSTTATLTGRFGTVTSDYAFLDPVLSYDAQNVYLGLTYTGQAFTAFARSPNQIAVAAAAQALGAGNRIHDTLMTLPEGAVAFAFDQLGGEVHPSLNTVLQQQSVYLRDGVGARLRQSGGGTLLTRAARGSGPVTQDLALDFAPTLWAQAFGGLGERLGGSNAASIANRIGGVLGGIDVQVGEGIRAGVVGSVSQSIFDLNARASNGSFTNYGIGAYAGGQWDGFGLKGGVSRGWHDVSALRAVAIPGFSASNASRETVATTQVFGEASYDIALGGYALQPFAGLAYVDVAAHRVREGGLGGAGLTGTVQGQGVGYTTLGVRAATTFSVAGHTLMPSLTLGWQHALGDVVPNASLFLPGGTTPLGIAGVPVARDMALVGAGLAYEISELSRIQVNYSGQVGPRASQNTFSAQYSLRF</sequence>
<dbReference type="InterPro" id="IPR051551">
    <property type="entry name" value="Autotransporter_adhesion"/>
</dbReference>
<dbReference type="InterPro" id="IPR013425">
    <property type="entry name" value="Autotrns_rpt"/>
</dbReference>
<dbReference type="Pfam" id="PF12951">
    <property type="entry name" value="PATR"/>
    <property type="match status" value="18"/>
</dbReference>
<dbReference type="PANTHER" id="PTHR35037">
    <property type="entry name" value="C-TERMINAL REGION OF AIDA-LIKE PROTEIN"/>
    <property type="match status" value="1"/>
</dbReference>
<dbReference type="InterPro" id="IPR012332">
    <property type="entry name" value="Autotransporter_pectin_lyase_C"/>
</dbReference>
<feature type="compositionally biased region" description="Polar residues" evidence="2">
    <location>
        <begin position="1"/>
        <end position="12"/>
    </location>
</feature>
<dbReference type="InterPro" id="IPR036709">
    <property type="entry name" value="Autotransporte_beta_dom_sf"/>
</dbReference>
<dbReference type="Proteomes" id="UP000199229">
    <property type="component" value="Unassembled WGS sequence"/>
</dbReference>
<gene>
    <name evidence="4" type="ORF">SAMN05192565_11454</name>
</gene>
<feature type="domain" description="Autotransporter" evidence="3">
    <location>
        <begin position="2965"/>
        <end position="3243"/>
    </location>
</feature>
<evidence type="ECO:0000313" key="4">
    <source>
        <dbReference type="EMBL" id="SFG86832.1"/>
    </source>
</evidence>
<dbReference type="EMBL" id="FOPM01000014">
    <property type="protein sequence ID" value="SFG86832.1"/>
    <property type="molecule type" value="Genomic_DNA"/>
</dbReference>
<dbReference type="InterPro" id="IPR011050">
    <property type="entry name" value="Pectin_lyase_fold/virulence"/>
</dbReference>
<dbReference type="PANTHER" id="PTHR35037:SF3">
    <property type="entry name" value="C-TERMINAL REGION OF AIDA-LIKE PROTEIN"/>
    <property type="match status" value="1"/>
</dbReference>
<dbReference type="SUPFAM" id="SSF103515">
    <property type="entry name" value="Autotransporter"/>
    <property type="match status" value="1"/>
</dbReference>
<feature type="region of interest" description="Disordered" evidence="2">
    <location>
        <begin position="1"/>
        <end position="38"/>
    </location>
</feature>
<accession>A0A1I2VC79</accession>
<keyword evidence="1" id="KW-0732">Signal</keyword>
<name>A0A1I2VC79_9HYPH</name>
<organism evidence="4 5">
    <name type="scientific">Methylobacterium gossipiicola</name>
    <dbReference type="NCBI Taxonomy" id="582675"/>
    <lineage>
        <taxon>Bacteria</taxon>
        <taxon>Pseudomonadati</taxon>
        <taxon>Pseudomonadota</taxon>
        <taxon>Alphaproteobacteria</taxon>
        <taxon>Hyphomicrobiales</taxon>
        <taxon>Methylobacteriaceae</taxon>
        <taxon>Methylobacterium</taxon>
    </lineage>
</organism>
<dbReference type="SMART" id="SM00869">
    <property type="entry name" value="Autotransporter"/>
    <property type="match status" value="1"/>
</dbReference>
<keyword evidence="5" id="KW-1185">Reference proteome</keyword>
<evidence type="ECO:0000256" key="1">
    <source>
        <dbReference type="ARBA" id="ARBA00022729"/>
    </source>
</evidence>
<proteinExistence type="predicted"/>
<evidence type="ECO:0000259" key="3">
    <source>
        <dbReference type="PROSITE" id="PS51208"/>
    </source>
</evidence>